<dbReference type="PROSITE" id="PS50297">
    <property type="entry name" value="ANK_REP_REGION"/>
    <property type="match status" value="2"/>
</dbReference>
<dbReference type="Pfam" id="PF12796">
    <property type="entry name" value="Ank_2"/>
    <property type="match status" value="1"/>
</dbReference>
<keyword evidence="6" id="KW-1185">Reference proteome</keyword>
<feature type="region of interest" description="Disordered" evidence="4">
    <location>
        <begin position="450"/>
        <end position="487"/>
    </location>
</feature>
<evidence type="ECO:0000313" key="5">
    <source>
        <dbReference type="EMBL" id="PQP94659.1"/>
    </source>
</evidence>
<feature type="repeat" description="ANK" evidence="3">
    <location>
        <begin position="221"/>
        <end position="253"/>
    </location>
</feature>
<dbReference type="AlphaFoldDB" id="A0A314XQ39"/>
<dbReference type="PANTHER" id="PTHR24186">
    <property type="entry name" value="PROTEIN PHOSPHATASE 1 REGULATORY SUBUNIT"/>
    <property type="match status" value="1"/>
</dbReference>
<dbReference type="EMBL" id="PJQY01002333">
    <property type="protein sequence ID" value="PQP94659.1"/>
    <property type="molecule type" value="Genomic_DNA"/>
</dbReference>
<evidence type="ECO:0000256" key="4">
    <source>
        <dbReference type="SAM" id="MobiDB-lite"/>
    </source>
</evidence>
<dbReference type="OrthoDB" id="5314041at2759"/>
<keyword evidence="1" id="KW-0677">Repeat</keyword>
<evidence type="ECO:0000256" key="2">
    <source>
        <dbReference type="ARBA" id="ARBA00023043"/>
    </source>
</evidence>
<dbReference type="Pfam" id="PF13857">
    <property type="entry name" value="Ank_5"/>
    <property type="match status" value="1"/>
</dbReference>
<dbReference type="InterPro" id="IPR002110">
    <property type="entry name" value="Ankyrin_rpt"/>
</dbReference>
<dbReference type="GO" id="GO:0005886">
    <property type="term" value="C:plasma membrane"/>
    <property type="evidence" value="ECO:0007669"/>
    <property type="project" value="TreeGrafter"/>
</dbReference>
<gene>
    <name evidence="5" type="ORF">Pyn_29777</name>
</gene>
<dbReference type="SUPFAM" id="SSF48403">
    <property type="entry name" value="Ankyrin repeat"/>
    <property type="match status" value="1"/>
</dbReference>
<feature type="compositionally biased region" description="Polar residues" evidence="4">
    <location>
        <begin position="450"/>
        <end position="462"/>
    </location>
</feature>
<evidence type="ECO:0000313" key="6">
    <source>
        <dbReference type="Proteomes" id="UP000250321"/>
    </source>
</evidence>
<reference evidence="5 6" key="1">
    <citation type="submission" date="2018-02" db="EMBL/GenBank/DDBJ databases">
        <title>Draft genome of wild Prunus yedoensis var. nudiflora.</title>
        <authorList>
            <person name="Baek S."/>
            <person name="Kim J.-H."/>
            <person name="Choi K."/>
            <person name="Kim G.-B."/>
            <person name="Cho A."/>
            <person name="Jang H."/>
            <person name="Shin C.-H."/>
            <person name="Yu H.-J."/>
            <person name="Mun J.-H."/>
        </authorList>
    </citation>
    <scope>NUCLEOTIDE SEQUENCE [LARGE SCALE GENOMIC DNA]</scope>
    <source>
        <strain evidence="6">cv. Jeju island</strain>
        <tissue evidence="5">Leaf</tissue>
    </source>
</reference>
<dbReference type="PROSITE" id="PS50088">
    <property type="entry name" value="ANK_REPEAT"/>
    <property type="match status" value="2"/>
</dbReference>
<sequence>MPPTYFPLRWESTGDQWWYASPIDWAAANGHYDLVRELLRIDSNHLIKLTSLRRIRRLETVWDDEAQFDDVAKCRSNVARKLFYECESKKGKNSLIRAGYGGWLMYTAASAGQLGFVQELLERNPLLVFGEGEFGITDILYAAARSKNTEVFRLLFDFAVSPRFMTGKGGELEEHIGDIPSVYKREMVNRAVHAAARGGNLSILKELLSDCSDVLAYRDIQGSTILHAAAGKGRVEVVKYLLASYDIINSNDHQGNTALHVAASRGQLAAAEALISASPSSIFMRNNSGETFVHKAVSGFQSPAFRRLDRQIQLLKQLVCGKAFNIEDIINAKNNEGRTALHTAIIGNVHSDLVQLLMIAQSIDVNARDIDGMTALDYLRQWPRSASSEILIRQLISAGGIFGCQDYNARKAIASRLKMQGDGSSPGTSFRISDTEIFLHTGIENVSDATADQHSTGNNSPSPELISPYDPTSENRSSFASKKPGSVNYAAQQLKRVIGWPRMKEKKPERFKKSVDFGSVDSNKICSSSDDAPTPLRERFSKPSSLANNKRTLSVRSNQSSPSAKKRFACGIRHGVLQAIPHITVPRRSRSSSFSKSSSISSPSSLDKQKGVYIETDTAGPSWSNQVVDDETPNLGKQGSLNRRLRSQYFCFGASGLSVKNPVTRPQQQQQQNQSFKHASPPPPPVISVA</sequence>
<feature type="repeat" description="ANK" evidence="3">
    <location>
        <begin position="254"/>
        <end position="276"/>
    </location>
</feature>
<dbReference type="Gene3D" id="1.25.40.20">
    <property type="entry name" value="Ankyrin repeat-containing domain"/>
    <property type="match status" value="3"/>
</dbReference>
<name>A0A314XQ39_PRUYE</name>
<proteinExistence type="predicted"/>
<evidence type="ECO:0000256" key="1">
    <source>
        <dbReference type="ARBA" id="ARBA00022737"/>
    </source>
</evidence>
<keyword evidence="2 3" id="KW-0040">ANK repeat</keyword>
<feature type="region of interest" description="Disordered" evidence="4">
    <location>
        <begin position="522"/>
        <end position="566"/>
    </location>
</feature>
<dbReference type="PANTHER" id="PTHR24186:SF38">
    <property type="entry name" value="ANKYRIN REPEAT FAMILY PROTEIN"/>
    <property type="match status" value="1"/>
</dbReference>
<dbReference type="Proteomes" id="UP000250321">
    <property type="component" value="Unassembled WGS sequence"/>
</dbReference>
<accession>A0A314XQ39</accession>
<feature type="compositionally biased region" description="Polar residues" evidence="4">
    <location>
        <begin position="470"/>
        <end position="480"/>
    </location>
</feature>
<feature type="compositionally biased region" description="Polar residues" evidence="4">
    <location>
        <begin position="522"/>
        <end position="531"/>
    </location>
</feature>
<feature type="region of interest" description="Disordered" evidence="4">
    <location>
        <begin position="581"/>
        <end position="640"/>
    </location>
</feature>
<dbReference type="STRING" id="2094558.A0A314XQ39"/>
<protein>
    <submittedName>
        <fullName evidence="5">Uncharacterized protein</fullName>
    </submittedName>
</protein>
<feature type="compositionally biased region" description="Polar residues" evidence="4">
    <location>
        <begin position="542"/>
        <end position="563"/>
    </location>
</feature>
<organism evidence="5 6">
    <name type="scientific">Prunus yedoensis var. nudiflora</name>
    <dbReference type="NCBI Taxonomy" id="2094558"/>
    <lineage>
        <taxon>Eukaryota</taxon>
        <taxon>Viridiplantae</taxon>
        <taxon>Streptophyta</taxon>
        <taxon>Embryophyta</taxon>
        <taxon>Tracheophyta</taxon>
        <taxon>Spermatophyta</taxon>
        <taxon>Magnoliopsida</taxon>
        <taxon>eudicotyledons</taxon>
        <taxon>Gunneridae</taxon>
        <taxon>Pentapetalae</taxon>
        <taxon>rosids</taxon>
        <taxon>fabids</taxon>
        <taxon>Rosales</taxon>
        <taxon>Rosaceae</taxon>
        <taxon>Amygdaloideae</taxon>
        <taxon>Amygdaleae</taxon>
        <taxon>Prunus</taxon>
    </lineage>
</organism>
<feature type="compositionally biased region" description="Low complexity" evidence="4">
    <location>
        <begin position="591"/>
        <end position="605"/>
    </location>
</feature>
<feature type="compositionally biased region" description="Pro residues" evidence="4">
    <location>
        <begin position="680"/>
        <end position="690"/>
    </location>
</feature>
<evidence type="ECO:0000256" key="3">
    <source>
        <dbReference type="PROSITE-ProRule" id="PRU00023"/>
    </source>
</evidence>
<feature type="region of interest" description="Disordered" evidence="4">
    <location>
        <begin position="660"/>
        <end position="690"/>
    </location>
</feature>
<comment type="caution">
    <text evidence="5">The sequence shown here is derived from an EMBL/GenBank/DDBJ whole genome shotgun (WGS) entry which is preliminary data.</text>
</comment>
<dbReference type="InterPro" id="IPR036770">
    <property type="entry name" value="Ankyrin_rpt-contain_sf"/>
</dbReference>
<dbReference type="SMART" id="SM00248">
    <property type="entry name" value="ANK"/>
    <property type="match status" value="9"/>
</dbReference>